<evidence type="ECO:0000256" key="1">
    <source>
        <dbReference type="SAM" id="MobiDB-lite"/>
    </source>
</evidence>
<dbReference type="AlphaFoldDB" id="A0A4R5YKK3"/>
<name>A0A4R5YKK3_9MICO</name>
<evidence type="ECO:0000256" key="2">
    <source>
        <dbReference type="SAM" id="SignalP"/>
    </source>
</evidence>
<feature type="signal peptide" evidence="2">
    <location>
        <begin position="1"/>
        <end position="28"/>
    </location>
</feature>
<reference evidence="3 4" key="1">
    <citation type="submission" date="2019-03" db="EMBL/GenBank/DDBJ databases">
        <title>Genome Sequencing and Assembly of Various Microbes Isolated from Partially Reclaimed Soil and Acid Mine Drainage (AMD) Site.</title>
        <authorList>
            <person name="Steinbock B."/>
            <person name="Bechtold R."/>
            <person name="Sevigny J.L."/>
            <person name="Thomas D."/>
            <person name="Cuthill L.R."/>
            <person name="Aveiro Johannsen E.J."/>
            <person name="Thomas K."/>
            <person name="Ghosh A."/>
        </authorList>
    </citation>
    <scope>NUCLEOTIDE SEQUENCE [LARGE SCALE GENOMIC DNA]</scope>
    <source>
        <strain evidence="3 4">F-B2</strain>
    </source>
</reference>
<organism evidence="3 4">
    <name type="scientific">Microbacterium oleivorans</name>
    <dbReference type="NCBI Taxonomy" id="273677"/>
    <lineage>
        <taxon>Bacteria</taxon>
        <taxon>Bacillati</taxon>
        <taxon>Actinomycetota</taxon>
        <taxon>Actinomycetes</taxon>
        <taxon>Micrococcales</taxon>
        <taxon>Microbacteriaceae</taxon>
        <taxon>Microbacterium</taxon>
    </lineage>
</organism>
<proteinExistence type="predicted"/>
<dbReference type="Proteomes" id="UP000295633">
    <property type="component" value="Unassembled WGS sequence"/>
</dbReference>
<dbReference type="EMBL" id="SMZX01000002">
    <property type="protein sequence ID" value="TDL43947.1"/>
    <property type="molecule type" value="Genomic_DNA"/>
</dbReference>
<evidence type="ECO:0000313" key="4">
    <source>
        <dbReference type="Proteomes" id="UP000295633"/>
    </source>
</evidence>
<evidence type="ECO:0000313" key="3">
    <source>
        <dbReference type="EMBL" id="TDL43947.1"/>
    </source>
</evidence>
<feature type="region of interest" description="Disordered" evidence="1">
    <location>
        <begin position="53"/>
        <end position="75"/>
    </location>
</feature>
<dbReference type="RefSeq" id="WP_133399928.1">
    <property type="nucleotide sequence ID" value="NZ_SMZX01000002.1"/>
</dbReference>
<feature type="chain" id="PRO_5020654440" evidence="2">
    <location>
        <begin position="29"/>
        <end position="160"/>
    </location>
</feature>
<gene>
    <name evidence="3" type="ORF">E2R54_12265</name>
</gene>
<keyword evidence="2" id="KW-0732">Signal</keyword>
<protein>
    <submittedName>
        <fullName evidence="3">Uncharacterized protein</fullName>
    </submittedName>
</protein>
<sequence>MAPRPAAATVLVGLLVIALAGCASPQGATFTSVRAHAQEAVADVVAALPDGAEFTPTGDPTSTACDSGTAGPSGPEGTAFATFHGSAVLPDTADTGAVLTELPTTLGEEWAVEPVGIDTDVATVRVNRAGTGVSVDVTEQAGDGPKTLDILAVSPCGRIE</sequence>
<comment type="caution">
    <text evidence="3">The sequence shown here is derived from an EMBL/GenBank/DDBJ whole genome shotgun (WGS) entry which is preliminary data.</text>
</comment>
<accession>A0A4R5YKK3</accession>
<dbReference type="PROSITE" id="PS51257">
    <property type="entry name" value="PROKAR_LIPOPROTEIN"/>
    <property type="match status" value="1"/>
</dbReference>